<keyword evidence="8" id="KW-1185">Reference proteome</keyword>
<dbReference type="Pfam" id="PF00126">
    <property type="entry name" value="HTH_1"/>
    <property type="match status" value="1"/>
</dbReference>
<evidence type="ECO:0000256" key="4">
    <source>
        <dbReference type="ARBA" id="ARBA00023163"/>
    </source>
</evidence>
<keyword evidence="3" id="KW-0238">DNA-binding</keyword>
<evidence type="ECO:0000256" key="5">
    <source>
        <dbReference type="SAM" id="MobiDB-lite"/>
    </source>
</evidence>
<evidence type="ECO:0000313" key="7">
    <source>
        <dbReference type="EMBL" id="GAA4339248.1"/>
    </source>
</evidence>
<evidence type="ECO:0000313" key="8">
    <source>
        <dbReference type="Proteomes" id="UP001500975"/>
    </source>
</evidence>
<keyword evidence="4" id="KW-0804">Transcription</keyword>
<dbReference type="PRINTS" id="PR00039">
    <property type="entry name" value="HTHLYSR"/>
</dbReference>
<dbReference type="Proteomes" id="UP001500975">
    <property type="component" value="Unassembled WGS sequence"/>
</dbReference>
<protein>
    <submittedName>
        <fullName evidence="7">LysR substrate-binding domain-containing protein</fullName>
    </submittedName>
</protein>
<feature type="domain" description="HTH lysR-type" evidence="6">
    <location>
        <begin position="1"/>
        <end position="56"/>
    </location>
</feature>
<name>A0ABP8HH06_9BURK</name>
<dbReference type="InterPro" id="IPR005119">
    <property type="entry name" value="LysR_subst-bd"/>
</dbReference>
<evidence type="ECO:0000256" key="3">
    <source>
        <dbReference type="ARBA" id="ARBA00023125"/>
    </source>
</evidence>
<dbReference type="PROSITE" id="PS50931">
    <property type="entry name" value="HTH_LYSR"/>
    <property type="match status" value="1"/>
</dbReference>
<dbReference type="InterPro" id="IPR000847">
    <property type="entry name" value="LysR_HTH_N"/>
</dbReference>
<organism evidence="7 8">
    <name type="scientific">Variovorax defluvii</name>
    <dbReference type="NCBI Taxonomy" id="913761"/>
    <lineage>
        <taxon>Bacteria</taxon>
        <taxon>Pseudomonadati</taxon>
        <taxon>Pseudomonadota</taxon>
        <taxon>Betaproteobacteria</taxon>
        <taxon>Burkholderiales</taxon>
        <taxon>Comamonadaceae</taxon>
        <taxon>Variovorax</taxon>
    </lineage>
</organism>
<dbReference type="SUPFAM" id="SSF53850">
    <property type="entry name" value="Periplasmic binding protein-like II"/>
    <property type="match status" value="1"/>
</dbReference>
<feature type="region of interest" description="Disordered" evidence="5">
    <location>
        <begin position="203"/>
        <end position="223"/>
    </location>
</feature>
<evidence type="ECO:0000256" key="2">
    <source>
        <dbReference type="ARBA" id="ARBA00023015"/>
    </source>
</evidence>
<dbReference type="PANTHER" id="PTHR30537">
    <property type="entry name" value="HTH-TYPE TRANSCRIPTIONAL REGULATOR"/>
    <property type="match status" value="1"/>
</dbReference>
<comment type="caution">
    <text evidence="7">The sequence shown here is derived from an EMBL/GenBank/DDBJ whole genome shotgun (WGS) entry which is preliminary data.</text>
</comment>
<dbReference type="PANTHER" id="PTHR30537:SF26">
    <property type="entry name" value="GLYCINE CLEAVAGE SYSTEM TRANSCRIPTIONAL ACTIVATOR"/>
    <property type="match status" value="1"/>
</dbReference>
<dbReference type="SUPFAM" id="SSF46785">
    <property type="entry name" value="Winged helix' DNA-binding domain"/>
    <property type="match status" value="1"/>
</dbReference>
<dbReference type="Gene3D" id="1.10.10.10">
    <property type="entry name" value="Winged helix-like DNA-binding domain superfamily/Winged helix DNA-binding domain"/>
    <property type="match status" value="1"/>
</dbReference>
<dbReference type="InterPro" id="IPR058163">
    <property type="entry name" value="LysR-type_TF_proteobact-type"/>
</dbReference>
<evidence type="ECO:0000259" key="6">
    <source>
        <dbReference type="PROSITE" id="PS50931"/>
    </source>
</evidence>
<dbReference type="InterPro" id="IPR036388">
    <property type="entry name" value="WH-like_DNA-bd_sf"/>
</dbReference>
<dbReference type="Gene3D" id="3.40.190.10">
    <property type="entry name" value="Periplasmic binding protein-like II"/>
    <property type="match status" value="2"/>
</dbReference>
<dbReference type="InterPro" id="IPR036390">
    <property type="entry name" value="WH_DNA-bd_sf"/>
</dbReference>
<gene>
    <name evidence="7" type="ORF">GCM10023165_18460</name>
</gene>
<reference evidence="8" key="1">
    <citation type="journal article" date="2019" name="Int. J. Syst. Evol. Microbiol.">
        <title>The Global Catalogue of Microorganisms (GCM) 10K type strain sequencing project: providing services to taxonomists for standard genome sequencing and annotation.</title>
        <authorList>
            <consortium name="The Broad Institute Genomics Platform"/>
            <consortium name="The Broad Institute Genome Sequencing Center for Infectious Disease"/>
            <person name="Wu L."/>
            <person name="Ma J."/>
        </authorList>
    </citation>
    <scope>NUCLEOTIDE SEQUENCE [LARGE SCALE GENOMIC DNA]</scope>
    <source>
        <strain evidence="8">JCM 17804</strain>
    </source>
</reference>
<evidence type="ECO:0000256" key="1">
    <source>
        <dbReference type="ARBA" id="ARBA00009437"/>
    </source>
</evidence>
<keyword evidence="2" id="KW-0805">Transcription regulation</keyword>
<feature type="compositionally biased region" description="Low complexity" evidence="5">
    <location>
        <begin position="206"/>
        <end position="223"/>
    </location>
</feature>
<dbReference type="EMBL" id="BAABGJ010000015">
    <property type="protein sequence ID" value="GAA4339248.1"/>
    <property type="molecule type" value="Genomic_DNA"/>
</dbReference>
<sequence>MSSLRAFEAAAAHSSFQRAAAELSVTPTAISHQVRGLEAGLGQPLFSRLTRQLVLTPAGLRLFHALREGFDQFEAGIRALRASAGSATVTLSTNTAFAAKWVLPRLAAFRQACPGIELRLHASDTLVDLARGDADLAIRSGRGEWAGLATAELMAERYAPMCSPALGLRHARDLGKHRLIHCDWQPNAQAPAVWPRWFEEAGVPQPRTRTPGTSRTRTRGAASAGLSFSDETHALLAALAGQGVALLSLTLTGAERASGALVQPFGPALETGSYFLAAAKGREREPAIRTVWAWIAAQPGGA</sequence>
<comment type="similarity">
    <text evidence="1">Belongs to the LysR transcriptional regulatory family.</text>
</comment>
<proteinExistence type="inferred from homology"/>
<dbReference type="Pfam" id="PF03466">
    <property type="entry name" value="LysR_substrate"/>
    <property type="match status" value="1"/>
</dbReference>
<dbReference type="CDD" id="cd08432">
    <property type="entry name" value="PBP2_GcdR_TrpI_HvrB_AmpR_like"/>
    <property type="match status" value="1"/>
</dbReference>
<accession>A0ABP8HH06</accession>